<dbReference type="EMBL" id="AP012337">
    <property type="protein sequence ID" value="BAL99890.1"/>
    <property type="molecule type" value="Genomic_DNA"/>
</dbReference>
<dbReference type="SUPFAM" id="SSF55031">
    <property type="entry name" value="Bacterial exopeptidase dimerisation domain"/>
    <property type="match status" value="1"/>
</dbReference>
<keyword evidence="8" id="KW-1185">Reference proteome</keyword>
<evidence type="ECO:0000256" key="3">
    <source>
        <dbReference type="ARBA" id="ARBA00022801"/>
    </source>
</evidence>
<name>I0I3Q3_CALAS</name>
<dbReference type="eggNOG" id="COG0624">
    <property type="taxonomic scope" value="Bacteria"/>
</dbReference>
<feature type="domain" description="Peptidase M20 dimerisation" evidence="6">
    <location>
        <begin position="182"/>
        <end position="284"/>
    </location>
</feature>
<reference evidence="7 8" key="1">
    <citation type="submission" date="2012-02" db="EMBL/GenBank/DDBJ databases">
        <title>Complete genome sequence of Caldilinea aerophila DSM 14535 (= NBRC 102666).</title>
        <authorList>
            <person name="Oguchi A."/>
            <person name="Hosoyama A."/>
            <person name="Sekine M."/>
            <person name="Fukai R."/>
            <person name="Kato Y."/>
            <person name="Nakamura S."/>
            <person name="Hanada S."/>
            <person name="Yamazaki S."/>
            <person name="Fujita N."/>
        </authorList>
    </citation>
    <scope>NUCLEOTIDE SEQUENCE [LARGE SCALE GENOMIC DNA]</scope>
    <source>
        <strain evidence="8">DSM 14535 / JCM 11387 / NBRC 104270 / STL-6-O1</strain>
    </source>
</reference>
<dbReference type="InterPro" id="IPR050072">
    <property type="entry name" value="Peptidase_M20A"/>
</dbReference>
<comment type="cofactor">
    <cofactor evidence="1">
        <name>Zn(2+)</name>
        <dbReference type="ChEBI" id="CHEBI:29105"/>
    </cofactor>
</comment>
<dbReference type="Pfam" id="PF07687">
    <property type="entry name" value="M20_dimer"/>
    <property type="match status" value="1"/>
</dbReference>
<evidence type="ECO:0000256" key="1">
    <source>
        <dbReference type="ARBA" id="ARBA00001947"/>
    </source>
</evidence>
<evidence type="ECO:0000259" key="6">
    <source>
        <dbReference type="Pfam" id="PF07687"/>
    </source>
</evidence>
<dbReference type="AlphaFoldDB" id="I0I3Q3"/>
<dbReference type="PANTHER" id="PTHR43808:SF9">
    <property type="entry name" value="BLL0789 PROTEIN"/>
    <property type="match status" value="1"/>
</dbReference>
<dbReference type="InterPro" id="IPR001261">
    <property type="entry name" value="ArgE/DapE_CS"/>
</dbReference>
<dbReference type="Proteomes" id="UP000007880">
    <property type="component" value="Chromosome"/>
</dbReference>
<dbReference type="Gene3D" id="3.40.630.10">
    <property type="entry name" value="Zn peptidases"/>
    <property type="match status" value="1"/>
</dbReference>
<keyword evidence="4" id="KW-0862">Zinc</keyword>
<dbReference type="KEGG" id="cap:CLDAP_18510"/>
<protein>
    <recommendedName>
        <fullName evidence="6">Peptidase M20 dimerisation domain-containing protein</fullName>
    </recommendedName>
</protein>
<evidence type="ECO:0000313" key="7">
    <source>
        <dbReference type="EMBL" id="BAL99890.1"/>
    </source>
</evidence>
<dbReference type="PROSITE" id="PS00758">
    <property type="entry name" value="ARGE_DAPE_CPG2_1"/>
    <property type="match status" value="1"/>
</dbReference>
<evidence type="ECO:0000256" key="5">
    <source>
        <dbReference type="PIRSR" id="PIRSR037238-1"/>
    </source>
</evidence>
<dbReference type="Pfam" id="PF01546">
    <property type="entry name" value="Peptidase_M20"/>
    <property type="match status" value="1"/>
</dbReference>
<dbReference type="GO" id="GO:0046872">
    <property type="term" value="F:metal ion binding"/>
    <property type="evidence" value="ECO:0007669"/>
    <property type="project" value="UniProtKB-KW"/>
</dbReference>
<dbReference type="CDD" id="cd03885">
    <property type="entry name" value="M20_CPDG2"/>
    <property type="match status" value="1"/>
</dbReference>
<keyword evidence="2" id="KW-0479">Metal-binding</keyword>
<organism evidence="7 8">
    <name type="scientific">Caldilinea aerophila (strain DSM 14535 / JCM 11387 / NBRC 104270 / STL-6-O1)</name>
    <dbReference type="NCBI Taxonomy" id="926550"/>
    <lineage>
        <taxon>Bacteria</taxon>
        <taxon>Bacillati</taxon>
        <taxon>Chloroflexota</taxon>
        <taxon>Caldilineae</taxon>
        <taxon>Caldilineales</taxon>
        <taxon>Caldilineaceae</taxon>
        <taxon>Caldilinea</taxon>
    </lineage>
</organism>
<dbReference type="GO" id="GO:0016787">
    <property type="term" value="F:hydrolase activity"/>
    <property type="evidence" value="ECO:0007669"/>
    <property type="project" value="UniProtKB-KW"/>
</dbReference>
<dbReference type="PIRSF" id="PIRSF037238">
    <property type="entry name" value="Carboxypeptidase_G2"/>
    <property type="match status" value="1"/>
</dbReference>
<dbReference type="InterPro" id="IPR011650">
    <property type="entry name" value="Peptidase_M20_dimer"/>
</dbReference>
<dbReference type="Gene3D" id="3.30.70.360">
    <property type="match status" value="1"/>
</dbReference>
<dbReference type="RefSeq" id="WP_014433128.1">
    <property type="nucleotide sequence ID" value="NC_017079.1"/>
</dbReference>
<proteinExistence type="predicted"/>
<dbReference type="HOGENOM" id="CLU_021802_7_0_0"/>
<keyword evidence="3" id="KW-0378">Hydrolase</keyword>
<dbReference type="OrthoDB" id="9783294at2"/>
<dbReference type="InterPro" id="IPR002933">
    <property type="entry name" value="Peptidase_M20"/>
</dbReference>
<dbReference type="PANTHER" id="PTHR43808">
    <property type="entry name" value="ACETYLORNITHINE DEACETYLASE"/>
    <property type="match status" value="1"/>
</dbReference>
<feature type="active site" description="Proton acceptor" evidence="5">
    <location>
        <position position="147"/>
    </location>
</feature>
<evidence type="ECO:0000256" key="4">
    <source>
        <dbReference type="ARBA" id="ARBA00022833"/>
    </source>
</evidence>
<sequence length="390" mass="41800">MFTTEILTFLQEHLNEYLSDLRTLTAIDSGTLYKPGVDAVQSWLQERLQAMGFQVERIAQVRLGDNLLARREGEGGKRILLLGHADTVFPVGTAAQRPMQIDGNILRGPGVCDMKGGLLAGVYAVRALDALGFRRYGALQFLIVSDEEIHDRSSIPLIRQVAKASDIAFTLEAARANGDIVTARKTALWCTVHVRGKAAHAGVEPEKGRNAILALIRHLLEIDKLNGFRPGVTVNIGRIEGGTQPNVVAEEARAELDLRAWRNAEILEVLDAIRAQLARPALEGTTATLDVNLDSAMPAMERTPAVAALETLAQQIAQRLGFTVKGASTGGASDASFVAAEGVPVLDGLGPIGGLDHSPDEYIELDSIVPRTALLALLIAEAGTVLSNFQ</sequence>
<dbReference type="InterPro" id="IPR017150">
    <property type="entry name" value="Pept_M20_glutamate_carboxypep"/>
</dbReference>
<evidence type="ECO:0000256" key="2">
    <source>
        <dbReference type="ARBA" id="ARBA00022723"/>
    </source>
</evidence>
<dbReference type="SUPFAM" id="SSF53187">
    <property type="entry name" value="Zn-dependent exopeptidases"/>
    <property type="match status" value="1"/>
</dbReference>
<gene>
    <name evidence="7" type="ordered locus">CLDAP_18510</name>
</gene>
<dbReference type="InterPro" id="IPR036264">
    <property type="entry name" value="Bact_exopeptidase_dim_dom"/>
</dbReference>
<dbReference type="STRING" id="926550.CLDAP_18510"/>
<evidence type="ECO:0000313" key="8">
    <source>
        <dbReference type="Proteomes" id="UP000007880"/>
    </source>
</evidence>
<accession>I0I3Q3</accession>
<feature type="active site" evidence="5">
    <location>
        <position position="86"/>
    </location>
</feature>